<evidence type="ECO:0000313" key="2">
    <source>
        <dbReference type="Proteomes" id="UP000776629"/>
    </source>
</evidence>
<accession>A0ABS2EM81</accession>
<organism evidence="1 2">
    <name type="scientific">Limosilactobacillus alvi</name>
    <dbReference type="NCBI Taxonomy" id="990412"/>
    <lineage>
        <taxon>Bacteria</taxon>
        <taxon>Bacillati</taxon>
        <taxon>Bacillota</taxon>
        <taxon>Bacilli</taxon>
        <taxon>Lactobacillales</taxon>
        <taxon>Lactobacillaceae</taxon>
        <taxon>Limosilactobacillus</taxon>
    </lineage>
</organism>
<keyword evidence="2" id="KW-1185">Reference proteome</keyword>
<dbReference type="Proteomes" id="UP000776629">
    <property type="component" value="Unassembled WGS sequence"/>
</dbReference>
<protein>
    <submittedName>
        <fullName evidence="1">Uncharacterized protein</fullName>
    </submittedName>
</protein>
<dbReference type="RefSeq" id="WP_180871071.1">
    <property type="nucleotide sequence ID" value="NZ_JACJJQ010000005.1"/>
</dbReference>
<proteinExistence type="predicted"/>
<gene>
    <name evidence="1" type="ORF">H5993_01735</name>
</gene>
<name>A0ABS2EM81_9LACO</name>
<sequence length="69" mass="7784">MEINADALKNFENSKFDFVDANGKAVDFNNLDENGKYTLRDGETIVEDNMHAKDVVETINNEYGKELAV</sequence>
<reference evidence="1 2" key="1">
    <citation type="journal article" date="2021" name="Sci. Rep.">
        <title>The distribution of antibiotic resistance genes in chicken gut microbiota commensals.</title>
        <authorList>
            <person name="Juricova H."/>
            <person name="Matiasovicova J."/>
            <person name="Kubasova T."/>
            <person name="Cejkova D."/>
            <person name="Rychlik I."/>
        </authorList>
    </citation>
    <scope>NUCLEOTIDE SEQUENCE [LARGE SCALE GENOMIC DNA]</scope>
    <source>
        <strain evidence="1 2">An810</strain>
    </source>
</reference>
<dbReference type="EMBL" id="JACJJQ010000005">
    <property type="protein sequence ID" value="MBM6753490.1"/>
    <property type="molecule type" value="Genomic_DNA"/>
</dbReference>
<comment type="caution">
    <text evidence="1">The sequence shown here is derived from an EMBL/GenBank/DDBJ whole genome shotgun (WGS) entry which is preliminary data.</text>
</comment>
<evidence type="ECO:0000313" key="1">
    <source>
        <dbReference type="EMBL" id="MBM6753490.1"/>
    </source>
</evidence>